<keyword evidence="1" id="KW-0812">Transmembrane</keyword>
<dbReference type="InParanoid" id="A0A6I9UAX9"/>
<dbReference type="AlphaFoldDB" id="A0A6I9UAX9"/>
<accession>A0A6I9UAX9</accession>
<dbReference type="InterPro" id="IPR006626">
    <property type="entry name" value="PbH1"/>
</dbReference>
<feature type="domain" description="Rhamnogalacturonase A/B/Epimerase-like pectate lyase" evidence="2">
    <location>
        <begin position="79"/>
        <end position="296"/>
    </location>
</feature>
<dbReference type="InterPro" id="IPR024535">
    <property type="entry name" value="RHGA/B-epi-like_pectate_lyase"/>
</dbReference>
<name>A0A6I9UAX9_SESIN</name>
<gene>
    <name evidence="4" type="primary">LOC105175895</name>
</gene>
<sequence>MATSTLPIFFFFMLSSGIITCMIVGVYGDHTAPHFSRKHSYHSHLPNLFLERDSASPIPPPAPASTPSSASPKPLVYHVTSYGADPTGKADSTDPILAAISDALKGPGNGFLMEGIVNLGGARVDLDGGNYLISRPIQFPVAGRGNLVIHGGSLTASGDFPDNGYLIDLSPASNNGSGYNYEFVTLRDLFLDSNFRGGGIQVINSLRTNIDNCYITHFNTQGIQVQGGHETYIRYSYLGQHITAGGDPGERNFSGTAIALSGNDNSITDVVIFSAATGILISGQANTLSGVHCYNKATSFGGTGIYLKTPGLTQTRIVNSYLDFTGIVAEDPVQLTISSSFFLGDAYILFKSINGVVNGVNIVDNMFSGSDKGIEIVQLDQSNRAFNQIDQVVIDRNNVKGMKLKATVARGSVEGNGSSWTTDFNSVLVFPDLIKQVQYTFITNGRSFPVHALRNVSGNKIVIQSDVAVPASVHVTADQGGVGSFSS</sequence>
<protein>
    <submittedName>
        <fullName evidence="4">Polygalacturonase QRT3 isoform X1</fullName>
    </submittedName>
</protein>
<dbReference type="FunFam" id="2.160.20.10:FF:000046">
    <property type="entry name" value="Polygalacturonase QRT3"/>
    <property type="match status" value="1"/>
</dbReference>
<dbReference type="Proteomes" id="UP000504604">
    <property type="component" value="Linkage group LG12"/>
</dbReference>
<dbReference type="Pfam" id="PF12708">
    <property type="entry name" value="Pect-lyase_RHGA_epim"/>
    <property type="match status" value="1"/>
</dbReference>
<dbReference type="SMART" id="SM00710">
    <property type="entry name" value="PbH1"/>
    <property type="match status" value="3"/>
</dbReference>
<evidence type="ECO:0000256" key="1">
    <source>
        <dbReference type="SAM" id="Phobius"/>
    </source>
</evidence>
<keyword evidence="1" id="KW-1133">Transmembrane helix</keyword>
<dbReference type="RefSeq" id="XP_011096835.1">
    <property type="nucleotide sequence ID" value="XM_011098533.2"/>
</dbReference>
<dbReference type="FunCoup" id="A0A6I9UAX9">
    <property type="interactions" value="217"/>
</dbReference>
<dbReference type="OrthoDB" id="1046782at2759"/>
<keyword evidence="3" id="KW-1185">Reference proteome</keyword>
<dbReference type="PANTHER" id="PTHR33928">
    <property type="entry name" value="POLYGALACTURONASE QRT3"/>
    <property type="match status" value="1"/>
</dbReference>
<reference evidence="4" key="1">
    <citation type="submission" date="2025-08" db="UniProtKB">
        <authorList>
            <consortium name="RefSeq"/>
        </authorList>
    </citation>
    <scope>IDENTIFICATION</scope>
</reference>
<organism evidence="3 4">
    <name type="scientific">Sesamum indicum</name>
    <name type="common">Oriental sesame</name>
    <name type="synonym">Sesamum orientale</name>
    <dbReference type="NCBI Taxonomy" id="4182"/>
    <lineage>
        <taxon>Eukaryota</taxon>
        <taxon>Viridiplantae</taxon>
        <taxon>Streptophyta</taxon>
        <taxon>Embryophyta</taxon>
        <taxon>Tracheophyta</taxon>
        <taxon>Spermatophyta</taxon>
        <taxon>Magnoliopsida</taxon>
        <taxon>eudicotyledons</taxon>
        <taxon>Gunneridae</taxon>
        <taxon>Pentapetalae</taxon>
        <taxon>asterids</taxon>
        <taxon>lamiids</taxon>
        <taxon>Lamiales</taxon>
        <taxon>Pedaliaceae</taxon>
        <taxon>Sesamum</taxon>
    </lineage>
</organism>
<dbReference type="InterPro" id="IPR012334">
    <property type="entry name" value="Pectin_lyas_fold"/>
</dbReference>
<dbReference type="InterPro" id="IPR039279">
    <property type="entry name" value="QRT3-like"/>
</dbReference>
<evidence type="ECO:0000259" key="2">
    <source>
        <dbReference type="Pfam" id="PF12708"/>
    </source>
</evidence>
<proteinExistence type="predicted"/>
<dbReference type="Gramene" id="SIN_1006818.t">
    <property type="protein sequence ID" value="SIN_1006818.t"/>
    <property type="gene ID" value="SIN_1006818"/>
</dbReference>
<dbReference type="GO" id="GO:0004650">
    <property type="term" value="F:polygalacturonase activity"/>
    <property type="evidence" value="ECO:0007669"/>
    <property type="project" value="InterPro"/>
</dbReference>
<evidence type="ECO:0000313" key="4">
    <source>
        <dbReference type="RefSeq" id="XP_011096835.1"/>
    </source>
</evidence>
<keyword evidence="1" id="KW-0472">Membrane</keyword>
<dbReference type="KEGG" id="sind:105175895"/>
<evidence type="ECO:0000313" key="3">
    <source>
        <dbReference type="Proteomes" id="UP000504604"/>
    </source>
</evidence>
<dbReference type="PANTHER" id="PTHR33928:SF7">
    <property type="entry name" value="POLYGALACTURONASE QRT3"/>
    <property type="match status" value="1"/>
</dbReference>
<dbReference type="GeneID" id="105175895"/>
<dbReference type="Gene3D" id="2.160.20.10">
    <property type="entry name" value="Single-stranded right-handed beta-helix, Pectin lyase-like"/>
    <property type="match status" value="1"/>
</dbReference>
<dbReference type="InterPro" id="IPR011050">
    <property type="entry name" value="Pectin_lyase_fold/virulence"/>
</dbReference>
<dbReference type="SUPFAM" id="SSF51126">
    <property type="entry name" value="Pectin lyase-like"/>
    <property type="match status" value="1"/>
</dbReference>
<feature type="transmembrane region" description="Helical" evidence="1">
    <location>
        <begin position="6"/>
        <end position="28"/>
    </location>
</feature>